<evidence type="ECO:0000313" key="2">
    <source>
        <dbReference type="Proteomes" id="UP000014500"/>
    </source>
</evidence>
<accession>T1JE15</accession>
<dbReference type="HOGENOM" id="CLU_2674234_0_0_1"/>
<evidence type="ECO:0000313" key="1">
    <source>
        <dbReference type="EnsemblMetazoa" id="SMAR012051-PA"/>
    </source>
</evidence>
<dbReference type="Proteomes" id="UP000014500">
    <property type="component" value="Unassembled WGS sequence"/>
</dbReference>
<dbReference type="EnsemblMetazoa" id="SMAR012051-RA">
    <property type="protein sequence ID" value="SMAR012051-PA"/>
    <property type="gene ID" value="SMAR012051"/>
</dbReference>
<organism evidence="1 2">
    <name type="scientific">Strigamia maritima</name>
    <name type="common">European centipede</name>
    <name type="synonym">Geophilus maritimus</name>
    <dbReference type="NCBI Taxonomy" id="126957"/>
    <lineage>
        <taxon>Eukaryota</taxon>
        <taxon>Metazoa</taxon>
        <taxon>Ecdysozoa</taxon>
        <taxon>Arthropoda</taxon>
        <taxon>Myriapoda</taxon>
        <taxon>Chilopoda</taxon>
        <taxon>Pleurostigmophora</taxon>
        <taxon>Geophilomorpha</taxon>
        <taxon>Linotaeniidae</taxon>
        <taxon>Strigamia</taxon>
    </lineage>
</organism>
<reference evidence="1" key="2">
    <citation type="submission" date="2015-02" db="UniProtKB">
        <authorList>
            <consortium name="EnsemblMetazoa"/>
        </authorList>
    </citation>
    <scope>IDENTIFICATION</scope>
</reference>
<reference evidence="2" key="1">
    <citation type="submission" date="2011-05" db="EMBL/GenBank/DDBJ databases">
        <authorList>
            <person name="Richards S.R."/>
            <person name="Qu J."/>
            <person name="Jiang H."/>
            <person name="Jhangiani S.N."/>
            <person name="Agravi P."/>
            <person name="Goodspeed R."/>
            <person name="Gross S."/>
            <person name="Mandapat C."/>
            <person name="Jackson L."/>
            <person name="Mathew T."/>
            <person name="Pu L."/>
            <person name="Thornton R."/>
            <person name="Saada N."/>
            <person name="Wilczek-Boney K.B."/>
            <person name="Lee S."/>
            <person name="Kovar C."/>
            <person name="Wu Y."/>
            <person name="Scherer S.E."/>
            <person name="Worley K.C."/>
            <person name="Muzny D.M."/>
            <person name="Gibbs R."/>
        </authorList>
    </citation>
    <scope>NUCLEOTIDE SEQUENCE</scope>
    <source>
        <strain evidence="2">Brora</strain>
    </source>
</reference>
<dbReference type="EMBL" id="JH432114">
    <property type="status" value="NOT_ANNOTATED_CDS"/>
    <property type="molecule type" value="Genomic_DNA"/>
</dbReference>
<name>T1JE15_STRMM</name>
<dbReference type="AlphaFoldDB" id="T1JE15"/>
<sequence length="75" mass="8870">MEEVRMRLFFITGKAEPYIIGTGYHSNPHHGPLNPSRPHLGYIQRYSCQRKGKLEFPFRLWEKPKQFKDAHNLCA</sequence>
<keyword evidence="2" id="KW-1185">Reference proteome</keyword>
<proteinExistence type="predicted"/>
<protein>
    <submittedName>
        <fullName evidence="1">Uncharacterized protein</fullName>
    </submittedName>
</protein>